<dbReference type="InterPro" id="IPR025479">
    <property type="entry name" value="DUF4329"/>
</dbReference>
<evidence type="ECO:0000256" key="1">
    <source>
        <dbReference type="SAM" id="SignalP"/>
    </source>
</evidence>
<dbReference type="Pfam" id="PF14220">
    <property type="entry name" value="DUF4329"/>
    <property type="match status" value="1"/>
</dbReference>
<dbReference type="EMBL" id="JACIJS010000001">
    <property type="protein sequence ID" value="MBB5514494.1"/>
    <property type="molecule type" value="Genomic_DNA"/>
</dbReference>
<feature type="domain" description="DUF4329" evidence="2">
    <location>
        <begin position="31"/>
        <end position="146"/>
    </location>
</feature>
<feature type="chain" id="PRO_5033029220" description="DUF4329 domain-containing protein" evidence="1">
    <location>
        <begin position="19"/>
        <end position="180"/>
    </location>
</feature>
<proteinExistence type="predicted"/>
<comment type="caution">
    <text evidence="3">The sequence shown here is derived from an EMBL/GenBank/DDBJ whole genome shotgun (WGS) entry which is preliminary data.</text>
</comment>
<keyword evidence="4" id="KW-1185">Reference proteome</keyword>
<dbReference type="Proteomes" id="UP000553766">
    <property type="component" value="Unassembled WGS sequence"/>
</dbReference>
<dbReference type="RefSeq" id="WP_184008106.1">
    <property type="nucleotide sequence ID" value="NZ_JACIJS010000001.1"/>
</dbReference>
<name>A0A840WW51_9RHOB</name>
<evidence type="ECO:0000313" key="4">
    <source>
        <dbReference type="Proteomes" id="UP000553766"/>
    </source>
</evidence>
<reference evidence="3 4" key="1">
    <citation type="submission" date="2020-08" db="EMBL/GenBank/DDBJ databases">
        <title>Genomic Encyclopedia of Type Strains, Phase IV (KMG-IV): sequencing the most valuable type-strain genomes for metagenomic binning, comparative biology and taxonomic classification.</title>
        <authorList>
            <person name="Goeker M."/>
        </authorList>
    </citation>
    <scope>NUCLEOTIDE SEQUENCE [LARGE SCALE GENOMIC DNA]</scope>
    <source>
        <strain evidence="3 4">DSM 103377</strain>
    </source>
</reference>
<gene>
    <name evidence="3" type="ORF">FHS89_000492</name>
</gene>
<dbReference type="AlphaFoldDB" id="A0A840WW51"/>
<feature type="signal peptide" evidence="1">
    <location>
        <begin position="1"/>
        <end position="18"/>
    </location>
</feature>
<protein>
    <recommendedName>
        <fullName evidence="2">DUF4329 domain-containing protein</fullName>
    </recommendedName>
</protein>
<keyword evidence="1" id="KW-0732">Signal</keyword>
<evidence type="ECO:0000313" key="3">
    <source>
        <dbReference type="EMBL" id="MBB5514494.1"/>
    </source>
</evidence>
<evidence type="ECO:0000259" key="2">
    <source>
        <dbReference type="Pfam" id="PF14220"/>
    </source>
</evidence>
<organism evidence="3 4">
    <name type="scientific">Rubricella aquisinus</name>
    <dbReference type="NCBI Taxonomy" id="2028108"/>
    <lineage>
        <taxon>Bacteria</taxon>
        <taxon>Pseudomonadati</taxon>
        <taxon>Pseudomonadota</taxon>
        <taxon>Alphaproteobacteria</taxon>
        <taxon>Rhodobacterales</taxon>
        <taxon>Paracoccaceae</taxon>
        <taxon>Rubricella</taxon>
    </lineage>
</organism>
<sequence>MIRVFLGAALLFATAAWAQDDDAEFLAIQHDLATEILNDLQPASFAENVEFCGYIGFEGDSEYLSITEIGRGDATSCELPELPDDFEPTASFHTHAAFDPDQESEVPSIDDMIGDLEFGVDGYIATPGGRLWFLDVVEERAKLLCGPYCMLTDPNHDEDVYYGLRDSFTLPELYRFFDEE</sequence>
<accession>A0A840WW51</accession>